<dbReference type="EMBL" id="SRME01000006">
    <property type="protein sequence ID" value="TGG87006.1"/>
    <property type="molecule type" value="Genomic_DNA"/>
</dbReference>
<evidence type="ECO:0000313" key="1">
    <source>
        <dbReference type="EMBL" id="TGG87006.1"/>
    </source>
</evidence>
<accession>A0A4Z0VZR5</accession>
<dbReference type="Proteomes" id="UP000297288">
    <property type="component" value="Unassembled WGS sequence"/>
</dbReference>
<dbReference type="OrthoDB" id="5616024at2"/>
<protein>
    <submittedName>
        <fullName evidence="1">Competence protein ComFB</fullName>
    </submittedName>
</protein>
<dbReference type="InterPro" id="IPR019657">
    <property type="entry name" value="ComFB"/>
</dbReference>
<reference evidence="1 2" key="1">
    <citation type="submission" date="2019-04" db="EMBL/GenBank/DDBJ databases">
        <title>Draft genome sequence data and analysis of a Fermenting Bacterium, Geotoga petraea strain HO-Geo1, isolated from heavy-oil petroleum reservoir in Russia.</title>
        <authorList>
            <person name="Grouzdev D.S."/>
            <person name="Semenova E.M."/>
            <person name="Sokolova D.S."/>
            <person name="Tourova T.P."/>
            <person name="Poltaraus A.B."/>
            <person name="Nazina T.N."/>
        </authorList>
    </citation>
    <scope>NUCLEOTIDE SEQUENCE [LARGE SCALE GENOMIC DNA]</scope>
    <source>
        <strain evidence="1 2">HO-Geo1</strain>
    </source>
</reference>
<dbReference type="AlphaFoldDB" id="A0A4Z0VZR5"/>
<dbReference type="Pfam" id="PF10719">
    <property type="entry name" value="ComFB"/>
    <property type="match status" value="1"/>
</dbReference>
<gene>
    <name evidence="1" type="ORF">E4650_09130</name>
</gene>
<comment type="caution">
    <text evidence="1">The sequence shown here is derived from an EMBL/GenBank/DDBJ whole genome shotgun (WGS) entry which is preliminary data.</text>
</comment>
<sequence>MLWFIYFSFWGGNEMLVNIMEKIVDEIYEDILETHEINFCDCPKCREDVKAIVLNEITPKYVSTDKGLAISKAEMMEVQLRIDILDKIVKAIIKVGNNPRH</sequence>
<name>A0A4Z0VZR5_9BACT</name>
<evidence type="ECO:0000313" key="2">
    <source>
        <dbReference type="Proteomes" id="UP000297288"/>
    </source>
</evidence>
<organism evidence="1 2">
    <name type="scientific">Geotoga petraea</name>
    <dbReference type="NCBI Taxonomy" id="28234"/>
    <lineage>
        <taxon>Bacteria</taxon>
        <taxon>Thermotogati</taxon>
        <taxon>Thermotogota</taxon>
        <taxon>Thermotogae</taxon>
        <taxon>Petrotogales</taxon>
        <taxon>Petrotogaceae</taxon>
        <taxon>Geotoga</taxon>
    </lineage>
</organism>
<proteinExistence type="predicted"/>